<evidence type="ECO:0000313" key="17">
    <source>
        <dbReference type="EMBL" id="MBT2187628.1"/>
    </source>
</evidence>
<dbReference type="EMBL" id="JAHGAW010000007">
    <property type="protein sequence ID" value="MBT2187628.1"/>
    <property type="molecule type" value="Genomic_DNA"/>
</dbReference>
<evidence type="ECO:0000256" key="14">
    <source>
        <dbReference type="PROSITE-ProRule" id="PRU00278"/>
    </source>
</evidence>
<dbReference type="PANTHER" id="PTHR47529:SF1">
    <property type="entry name" value="PERIPLASMIC CHAPERONE PPID"/>
    <property type="match status" value="1"/>
</dbReference>
<proteinExistence type="inferred from homology"/>
<evidence type="ECO:0000256" key="13">
    <source>
        <dbReference type="ARBA" id="ARBA00042775"/>
    </source>
</evidence>
<dbReference type="Pfam" id="PF13145">
    <property type="entry name" value="Rotamase_2"/>
    <property type="match status" value="1"/>
</dbReference>
<evidence type="ECO:0000256" key="4">
    <source>
        <dbReference type="ARBA" id="ARBA00022519"/>
    </source>
</evidence>
<evidence type="ECO:0000313" key="18">
    <source>
        <dbReference type="Proteomes" id="UP001138757"/>
    </source>
</evidence>
<evidence type="ECO:0000256" key="6">
    <source>
        <dbReference type="ARBA" id="ARBA00022989"/>
    </source>
</evidence>
<evidence type="ECO:0000256" key="12">
    <source>
        <dbReference type="ARBA" id="ARBA00040743"/>
    </source>
</evidence>
<dbReference type="Gene3D" id="1.10.4030.10">
    <property type="entry name" value="Porin chaperone SurA, peptide-binding domain"/>
    <property type="match status" value="1"/>
</dbReference>
<evidence type="ECO:0000259" key="16">
    <source>
        <dbReference type="PROSITE" id="PS50198"/>
    </source>
</evidence>
<dbReference type="SUPFAM" id="SSF54534">
    <property type="entry name" value="FKBP-like"/>
    <property type="match status" value="1"/>
</dbReference>
<dbReference type="InterPro" id="IPR000297">
    <property type="entry name" value="PPIase_PpiC"/>
</dbReference>
<evidence type="ECO:0000256" key="15">
    <source>
        <dbReference type="SAM" id="Phobius"/>
    </source>
</evidence>
<evidence type="ECO:0000256" key="10">
    <source>
        <dbReference type="ARBA" id="ARBA00031484"/>
    </source>
</evidence>
<keyword evidence="3" id="KW-1003">Cell membrane</keyword>
<dbReference type="AlphaFoldDB" id="A0A9X1DCS2"/>
<evidence type="ECO:0000256" key="2">
    <source>
        <dbReference type="ARBA" id="ARBA00018370"/>
    </source>
</evidence>
<keyword evidence="8" id="KW-0143">Chaperone</keyword>
<dbReference type="Gene3D" id="3.10.50.40">
    <property type="match status" value="1"/>
</dbReference>
<dbReference type="SUPFAM" id="SSF109998">
    <property type="entry name" value="Triger factor/SurA peptide-binding domain-like"/>
    <property type="match status" value="1"/>
</dbReference>
<keyword evidence="14" id="KW-0697">Rotamase</keyword>
<accession>A0A9X1DCS2</accession>
<dbReference type="PROSITE" id="PS50198">
    <property type="entry name" value="PPIC_PPIASE_2"/>
    <property type="match status" value="1"/>
</dbReference>
<evidence type="ECO:0000256" key="7">
    <source>
        <dbReference type="ARBA" id="ARBA00023136"/>
    </source>
</evidence>
<dbReference type="InterPro" id="IPR027304">
    <property type="entry name" value="Trigger_fact/SurA_dom_sf"/>
</dbReference>
<reference evidence="17" key="1">
    <citation type="submission" date="2021-05" db="EMBL/GenBank/DDBJ databases">
        <title>Genome of Sphingobium sp. strain.</title>
        <authorList>
            <person name="Fan R."/>
        </authorList>
    </citation>
    <scope>NUCLEOTIDE SEQUENCE</scope>
    <source>
        <strain evidence="17">H33</strain>
    </source>
</reference>
<evidence type="ECO:0000256" key="9">
    <source>
        <dbReference type="ARBA" id="ARBA00030642"/>
    </source>
</evidence>
<sequence length="654" mass="69276">MNFFRRIIGSKWGGTIAVLFLGMIALAFVIGDMKGSGGIGVLGAPSEGEVAKVGGRALTVNELQARAQLVFERMREDQPTLTIDQFISQGGLRRVADELIGIQALIAYGDKHGMRISKKLIDAQIASNPAFVDATGNFSETVFRQLLAQRRVSEKDMRTDITGQILQQQMLGAVSAGARTPDGMVPPYAAMLIEERDGGMYAIPSAAFAPKTPPSDAELQAYYRANGGQFAVPEQRRLRYATINLARFEAAATPTDAELVQAYKAKAAQYQARQSRDMSQLILTSEAAAKDAAAKAKAGTPLADVAKTLGLSATRIDGVDQTQLAAQTNADIAKAAFAAGKGGIIGPIRAPLGWAVLRVEEVRDIPGKTLEQAKAELIPEARTAKQKQLFSEFLNKLDGKLGEGANFAELAKANGLEIVETPFIIKDGKALKDPDFKADPTLTALLKQGFAMSSDDDPQIVPVKPDEEAAVLAVGEVVPAGPPPYAEVKAAVQIAWGLSKGAGQAREVATKLAAELGRGGDPAAILAKLGIPATVPQQKLHARRADINNQENGKIPPPLQALFTINVGATKVLPLDNSQGFLVVRLDKITPNDPTKIPQLMQSTKAGLSNVLGGEYARQFLVAIENDLGVERNQAAFATVEAALRQANGAAAAQ</sequence>
<keyword evidence="18" id="KW-1185">Reference proteome</keyword>
<evidence type="ECO:0000256" key="1">
    <source>
        <dbReference type="ARBA" id="ARBA00004382"/>
    </source>
</evidence>
<comment type="subcellular location">
    <subcellularLocation>
        <location evidence="1">Cell inner membrane</location>
        <topology evidence="1">Single-pass type II membrane protein</topology>
        <orientation evidence="1">Periplasmic side</orientation>
    </subcellularLocation>
</comment>
<protein>
    <recommendedName>
        <fullName evidence="2">Parvulin-like PPIase</fullName>
    </recommendedName>
    <alternativeName>
        <fullName evidence="9">Peptidyl-prolyl cis-trans isomerase plp</fullName>
    </alternativeName>
    <alternativeName>
        <fullName evidence="12">Periplasmic chaperone PpiD</fullName>
    </alternativeName>
    <alternativeName>
        <fullName evidence="13">Periplasmic folding chaperone</fullName>
    </alternativeName>
    <alternativeName>
        <fullName evidence="10">Rotamase plp</fullName>
    </alternativeName>
</protein>
<dbReference type="GO" id="GO:0003755">
    <property type="term" value="F:peptidyl-prolyl cis-trans isomerase activity"/>
    <property type="evidence" value="ECO:0007669"/>
    <property type="project" value="UniProtKB-KW"/>
</dbReference>
<dbReference type="Pfam" id="PF13624">
    <property type="entry name" value="SurA_N_3"/>
    <property type="match status" value="1"/>
</dbReference>
<keyword evidence="14 17" id="KW-0413">Isomerase</keyword>
<keyword evidence="5 15" id="KW-0812">Transmembrane</keyword>
<keyword evidence="6 15" id="KW-1133">Transmembrane helix</keyword>
<keyword evidence="7 15" id="KW-0472">Membrane</keyword>
<organism evidence="17 18">
    <name type="scientific">Sphingobium nicotianae</name>
    <dbReference type="NCBI Taxonomy" id="2782607"/>
    <lineage>
        <taxon>Bacteria</taxon>
        <taxon>Pseudomonadati</taxon>
        <taxon>Pseudomonadota</taxon>
        <taxon>Alphaproteobacteria</taxon>
        <taxon>Sphingomonadales</taxon>
        <taxon>Sphingomonadaceae</taxon>
        <taxon>Sphingobium</taxon>
    </lineage>
</organism>
<evidence type="ECO:0000256" key="8">
    <source>
        <dbReference type="ARBA" id="ARBA00023186"/>
    </source>
</evidence>
<gene>
    <name evidence="17" type="ORF">KK488_11810</name>
</gene>
<dbReference type="Proteomes" id="UP001138757">
    <property type="component" value="Unassembled WGS sequence"/>
</dbReference>
<feature type="transmembrane region" description="Helical" evidence="15">
    <location>
        <begin position="12"/>
        <end position="31"/>
    </location>
</feature>
<dbReference type="PANTHER" id="PTHR47529">
    <property type="entry name" value="PEPTIDYL-PROLYL CIS-TRANS ISOMERASE D"/>
    <property type="match status" value="1"/>
</dbReference>
<dbReference type="InterPro" id="IPR046357">
    <property type="entry name" value="PPIase_dom_sf"/>
</dbReference>
<dbReference type="RefSeq" id="WP_214623760.1">
    <property type="nucleotide sequence ID" value="NZ_JAHGAW010000007.1"/>
</dbReference>
<comment type="similarity">
    <text evidence="11">Belongs to the PpiD chaperone family.</text>
</comment>
<comment type="caution">
    <text evidence="17">The sequence shown here is derived from an EMBL/GenBank/DDBJ whole genome shotgun (WGS) entry which is preliminary data.</text>
</comment>
<dbReference type="InterPro" id="IPR052029">
    <property type="entry name" value="PpiD_chaperone"/>
</dbReference>
<evidence type="ECO:0000256" key="5">
    <source>
        <dbReference type="ARBA" id="ARBA00022692"/>
    </source>
</evidence>
<dbReference type="GO" id="GO:0005886">
    <property type="term" value="C:plasma membrane"/>
    <property type="evidence" value="ECO:0007669"/>
    <property type="project" value="UniProtKB-SubCell"/>
</dbReference>
<name>A0A9X1DCS2_9SPHN</name>
<evidence type="ECO:0000256" key="3">
    <source>
        <dbReference type="ARBA" id="ARBA00022475"/>
    </source>
</evidence>
<feature type="domain" description="PpiC" evidence="16">
    <location>
        <begin position="273"/>
        <end position="361"/>
    </location>
</feature>
<evidence type="ECO:0000256" key="11">
    <source>
        <dbReference type="ARBA" id="ARBA00038408"/>
    </source>
</evidence>
<keyword evidence="4" id="KW-0997">Cell inner membrane</keyword>